<sequence length="288" mass="33720">MNDFFHLPPFISGSGWYDKHDSILFSVILRFGNKNFANLGSSFFDTPTILKSYLDEDVWFKVEKFSQQDYCSDYLKRDFVAAEYNSLPKSEFTKIAYLCSIQDGSFFFQKVYPSVYLTKKLLGFGDIAYLENSETRLCINRYPDAIYFPRLDRLIFRKLVTISSIFTGIDSLYKEATNKEVQQFLEQNFIELADGYGLSKVSKPNRARIALARDALALIQDSENREKMLAYIRSYHTEFLAFDEANQKFYIKNDEQLKMLLYGIEERFYTTELGRKKRLANSVQELNK</sequence>
<proteinExistence type="predicted"/>
<name>A0A2G0MNB6_9GAMM</name>
<dbReference type="EMBL" id="NIBU01000149">
    <property type="protein sequence ID" value="PHM23928.1"/>
    <property type="molecule type" value="Genomic_DNA"/>
</dbReference>
<accession>A0A2G0MNB6</accession>
<reference evidence="1 2" key="1">
    <citation type="journal article" date="2017" name="Nat. Microbiol.">
        <title>Natural product diversity associated with the nematode symbionts Photorhabdus and Xenorhabdus.</title>
        <authorList>
            <person name="Tobias N.J."/>
            <person name="Wolff H."/>
            <person name="Djahanschiri B."/>
            <person name="Grundmann F."/>
            <person name="Kronenwerth M."/>
            <person name="Shi Y.M."/>
            <person name="Simonyi S."/>
            <person name="Grun P."/>
            <person name="Shapiro-Ilan D."/>
            <person name="Pidot S.J."/>
            <person name="Stinear T.P."/>
            <person name="Ebersberger I."/>
            <person name="Bode H.B."/>
        </authorList>
    </citation>
    <scope>NUCLEOTIDE SEQUENCE [LARGE SCALE GENOMIC DNA]</scope>
    <source>
        <strain evidence="1 2">DSM 16336</strain>
    </source>
</reference>
<dbReference type="Proteomes" id="UP000224871">
    <property type="component" value="Unassembled WGS sequence"/>
</dbReference>
<keyword evidence="2" id="KW-1185">Reference proteome</keyword>
<organism evidence="1 2">
    <name type="scientific">Xenorhabdus innexi</name>
    <dbReference type="NCBI Taxonomy" id="290109"/>
    <lineage>
        <taxon>Bacteria</taxon>
        <taxon>Pseudomonadati</taxon>
        <taxon>Pseudomonadota</taxon>
        <taxon>Gammaproteobacteria</taxon>
        <taxon>Enterobacterales</taxon>
        <taxon>Morganellaceae</taxon>
        <taxon>Xenorhabdus</taxon>
    </lineage>
</organism>
<gene>
    <name evidence="1" type="ORF">Xinn_04098</name>
</gene>
<evidence type="ECO:0000313" key="2">
    <source>
        <dbReference type="Proteomes" id="UP000224871"/>
    </source>
</evidence>
<comment type="caution">
    <text evidence="1">The sequence shown here is derived from an EMBL/GenBank/DDBJ whole genome shotgun (WGS) entry which is preliminary data.</text>
</comment>
<protein>
    <submittedName>
        <fullName evidence="1">ATP F0F1 synthase synthase</fullName>
    </submittedName>
</protein>
<evidence type="ECO:0000313" key="1">
    <source>
        <dbReference type="EMBL" id="PHM23928.1"/>
    </source>
</evidence>